<feature type="region of interest" description="Disordered" evidence="1">
    <location>
        <begin position="72"/>
        <end position="120"/>
    </location>
</feature>
<comment type="caution">
    <text evidence="2">The sequence shown here is derived from an EMBL/GenBank/DDBJ whole genome shotgun (WGS) entry which is preliminary data.</text>
</comment>
<name>A0ABQ8U372_9EUKA</name>
<keyword evidence="3" id="KW-1185">Reference proteome</keyword>
<feature type="compositionally biased region" description="Basic and acidic residues" evidence="1">
    <location>
        <begin position="205"/>
        <end position="216"/>
    </location>
</feature>
<feature type="region of interest" description="Disordered" evidence="1">
    <location>
        <begin position="169"/>
        <end position="239"/>
    </location>
</feature>
<proteinExistence type="predicted"/>
<gene>
    <name evidence="2" type="ORF">PAPYR_11756</name>
</gene>
<sequence length="353" mass="38912">MATATRPATPGFDVGRTCGSTCERTLHGGPHLACTCASHCGCVCHGPTHQQAALRSLPGDFHTTYRDRHTAFPGFERSPPDARARECHLGNTGPSAQLTTENRDQFDKKNPNPSASCRPEILFGRPRAWGDDAITTHKAHYPAHDPSAFVERAARPPQNIIQTNAYPAHSTTQEHFQRPGADYYGPPDAGRPAEARSNPGLFSTEQRRRFTGEPVDRSASYKPVADHRPGEPTHWGTTMRDEHCKPDEWYYGSRQRAVPGRLHHPMSSPPDVHTHPHTQTARSLVLRTFPLLRGTSTKQEEFRNFGPEFEPVARARAPPVGAGFAGANEPLATTYQTAHGPKKHYCCPCTIIT</sequence>
<reference evidence="2" key="1">
    <citation type="journal article" date="2022" name="bioRxiv">
        <title>Genomics of Preaxostyla Flagellates Illuminates Evolutionary Transitions and the Path Towards Mitochondrial Loss.</title>
        <authorList>
            <person name="Novak L.V.F."/>
            <person name="Treitli S.C."/>
            <person name="Pyrih J."/>
            <person name="Halakuc P."/>
            <person name="Pipaliya S.V."/>
            <person name="Vacek V."/>
            <person name="Brzon O."/>
            <person name="Soukal P."/>
            <person name="Eme L."/>
            <person name="Dacks J.B."/>
            <person name="Karnkowska A."/>
            <person name="Elias M."/>
            <person name="Hampl V."/>
        </authorList>
    </citation>
    <scope>NUCLEOTIDE SEQUENCE</scope>
    <source>
        <strain evidence="2">RCP-MX</strain>
    </source>
</reference>
<feature type="compositionally biased region" description="Basic and acidic residues" evidence="1">
    <location>
        <begin position="101"/>
        <end position="110"/>
    </location>
</feature>
<accession>A0ABQ8U372</accession>
<organism evidence="2 3">
    <name type="scientific">Paratrimastix pyriformis</name>
    <dbReference type="NCBI Taxonomy" id="342808"/>
    <lineage>
        <taxon>Eukaryota</taxon>
        <taxon>Metamonada</taxon>
        <taxon>Preaxostyla</taxon>
        <taxon>Paratrimastigidae</taxon>
        <taxon>Paratrimastix</taxon>
    </lineage>
</organism>
<feature type="compositionally biased region" description="Basic and acidic residues" evidence="1">
    <location>
        <begin position="78"/>
        <end position="88"/>
    </location>
</feature>
<evidence type="ECO:0000256" key="1">
    <source>
        <dbReference type="SAM" id="MobiDB-lite"/>
    </source>
</evidence>
<protein>
    <submittedName>
        <fullName evidence="2">Uncharacterized protein</fullName>
    </submittedName>
</protein>
<dbReference type="EMBL" id="JAPMOS010000225">
    <property type="protein sequence ID" value="KAJ4453719.1"/>
    <property type="molecule type" value="Genomic_DNA"/>
</dbReference>
<evidence type="ECO:0000313" key="2">
    <source>
        <dbReference type="EMBL" id="KAJ4453719.1"/>
    </source>
</evidence>
<dbReference type="Proteomes" id="UP001141327">
    <property type="component" value="Unassembled WGS sequence"/>
</dbReference>
<evidence type="ECO:0000313" key="3">
    <source>
        <dbReference type="Proteomes" id="UP001141327"/>
    </source>
</evidence>